<dbReference type="InterPro" id="IPR035451">
    <property type="entry name" value="Ada-like_dom_sf"/>
</dbReference>
<evidence type="ECO:0000259" key="2">
    <source>
        <dbReference type="Pfam" id="PF02805"/>
    </source>
</evidence>
<dbReference type="Proteomes" id="UP000031004">
    <property type="component" value="Unassembled WGS sequence"/>
</dbReference>
<dbReference type="SUPFAM" id="SSF57884">
    <property type="entry name" value="Ada DNA repair protein, N-terminal domain (N-Ada 10)"/>
    <property type="match status" value="1"/>
</dbReference>
<proteinExistence type="predicted"/>
<keyword evidence="1" id="KW-0010">Activator</keyword>
<organism evidence="3 4">
    <name type="scientific">Mycolicibacterium setense</name>
    <dbReference type="NCBI Taxonomy" id="431269"/>
    <lineage>
        <taxon>Bacteria</taxon>
        <taxon>Bacillati</taxon>
        <taxon>Actinomycetota</taxon>
        <taxon>Actinomycetes</taxon>
        <taxon>Mycobacteriales</taxon>
        <taxon>Mycobacteriaceae</taxon>
        <taxon>Mycolicibacterium</taxon>
    </lineage>
</organism>
<reference evidence="3 4" key="1">
    <citation type="submission" date="2014-11" db="EMBL/GenBank/DDBJ databases">
        <title>Mycobacterium setense Manresensis Genome.</title>
        <authorList>
            <person name="Rech G."/>
            <person name="Sumoy L."/>
        </authorList>
    </citation>
    <scope>NUCLEOTIDE SEQUENCE [LARGE SCALE GENOMIC DNA]</scope>
    <source>
        <strain evidence="3 4">Manresensis</strain>
    </source>
</reference>
<sequence length="85" mass="9266">MSRYTLICADGRPYLSDSPGTVGGHHRSKIYGRLDCPSALRAIAAGGYVSHRVFFADTQTAASAGYRPCAVCLPDDYRQWKRANA</sequence>
<evidence type="ECO:0000313" key="4">
    <source>
        <dbReference type="Proteomes" id="UP000031004"/>
    </source>
</evidence>
<dbReference type="InterPro" id="IPR004026">
    <property type="entry name" value="Ada_DNA_repair_Zn-bd"/>
</dbReference>
<keyword evidence="4" id="KW-1185">Reference proteome</keyword>
<protein>
    <submittedName>
        <fullName evidence="3">Metal-binding protein</fullName>
    </submittedName>
</protein>
<gene>
    <name evidence="3" type="ORF">QQ44_01535</name>
</gene>
<dbReference type="Gene3D" id="3.40.10.10">
    <property type="entry name" value="DNA Methylphosphotriester Repair Domain"/>
    <property type="match status" value="1"/>
</dbReference>
<accession>A0ABR4Z182</accession>
<evidence type="ECO:0000256" key="1">
    <source>
        <dbReference type="ARBA" id="ARBA00023159"/>
    </source>
</evidence>
<feature type="domain" description="Ada DNA repair metal-binding" evidence="2">
    <location>
        <begin position="24"/>
        <end position="75"/>
    </location>
</feature>
<evidence type="ECO:0000313" key="3">
    <source>
        <dbReference type="EMBL" id="KHO28247.1"/>
    </source>
</evidence>
<dbReference type="Pfam" id="PF02805">
    <property type="entry name" value="Ada_Zn_binding"/>
    <property type="match status" value="1"/>
</dbReference>
<dbReference type="EMBL" id="JTLZ01000001">
    <property type="protein sequence ID" value="KHO28247.1"/>
    <property type="molecule type" value="Genomic_DNA"/>
</dbReference>
<dbReference type="RefSeq" id="WP_039313246.1">
    <property type="nucleotide sequence ID" value="NZ_JTLZ01000001.1"/>
</dbReference>
<comment type="caution">
    <text evidence="3">The sequence shown here is derived from an EMBL/GenBank/DDBJ whole genome shotgun (WGS) entry which is preliminary data.</text>
</comment>
<name>A0ABR4Z182_9MYCO</name>